<feature type="compositionally biased region" description="Basic and acidic residues" evidence="1">
    <location>
        <begin position="36"/>
        <end position="63"/>
    </location>
</feature>
<evidence type="ECO:0000313" key="2">
    <source>
        <dbReference type="EMBL" id="RPA84075.1"/>
    </source>
</evidence>
<sequence>MAPPKPTPTPSPSNSTTTITLPASRRRTLINTPVRSSKDTLRPEADEKETKPDLLKKVTEFHPETMPPPPSPHRNLSNNTNQKESSPPAARQSPRPALKTSMEPLASPDDCASCGGTSRKRKISAEVEEMIGSFQAEYKRALFKEAMKAMSSGEDLGGSRERIEEVRGFFRECVERLVEDADVGF</sequence>
<organism evidence="2 3">
    <name type="scientific">Ascobolus immersus RN42</name>
    <dbReference type="NCBI Taxonomy" id="1160509"/>
    <lineage>
        <taxon>Eukaryota</taxon>
        <taxon>Fungi</taxon>
        <taxon>Dikarya</taxon>
        <taxon>Ascomycota</taxon>
        <taxon>Pezizomycotina</taxon>
        <taxon>Pezizomycetes</taxon>
        <taxon>Pezizales</taxon>
        <taxon>Ascobolaceae</taxon>
        <taxon>Ascobolus</taxon>
    </lineage>
</organism>
<dbReference type="Proteomes" id="UP000275078">
    <property type="component" value="Unassembled WGS sequence"/>
</dbReference>
<dbReference type="EMBL" id="ML119661">
    <property type="protein sequence ID" value="RPA84075.1"/>
    <property type="molecule type" value="Genomic_DNA"/>
</dbReference>
<keyword evidence="3" id="KW-1185">Reference proteome</keyword>
<evidence type="ECO:0000313" key="3">
    <source>
        <dbReference type="Proteomes" id="UP000275078"/>
    </source>
</evidence>
<gene>
    <name evidence="2" type="ORF">BJ508DRAFT_374661</name>
</gene>
<proteinExistence type="predicted"/>
<feature type="compositionally biased region" description="Pro residues" evidence="1">
    <location>
        <begin position="1"/>
        <end position="11"/>
    </location>
</feature>
<protein>
    <submittedName>
        <fullName evidence="2">Uncharacterized protein</fullName>
    </submittedName>
</protein>
<reference evidence="2 3" key="1">
    <citation type="journal article" date="2018" name="Nat. Ecol. Evol.">
        <title>Pezizomycetes genomes reveal the molecular basis of ectomycorrhizal truffle lifestyle.</title>
        <authorList>
            <person name="Murat C."/>
            <person name="Payen T."/>
            <person name="Noel B."/>
            <person name="Kuo A."/>
            <person name="Morin E."/>
            <person name="Chen J."/>
            <person name="Kohler A."/>
            <person name="Krizsan K."/>
            <person name="Balestrini R."/>
            <person name="Da Silva C."/>
            <person name="Montanini B."/>
            <person name="Hainaut M."/>
            <person name="Levati E."/>
            <person name="Barry K.W."/>
            <person name="Belfiori B."/>
            <person name="Cichocki N."/>
            <person name="Clum A."/>
            <person name="Dockter R.B."/>
            <person name="Fauchery L."/>
            <person name="Guy J."/>
            <person name="Iotti M."/>
            <person name="Le Tacon F."/>
            <person name="Lindquist E.A."/>
            <person name="Lipzen A."/>
            <person name="Malagnac F."/>
            <person name="Mello A."/>
            <person name="Molinier V."/>
            <person name="Miyauchi S."/>
            <person name="Poulain J."/>
            <person name="Riccioni C."/>
            <person name="Rubini A."/>
            <person name="Sitrit Y."/>
            <person name="Splivallo R."/>
            <person name="Traeger S."/>
            <person name="Wang M."/>
            <person name="Zifcakova L."/>
            <person name="Wipf D."/>
            <person name="Zambonelli A."/>
            <person name="Paolocci F."/>
            <person name="Nowrousian M."/>
            <person name="Ottonello S."/>
            <person name="Baldrian P."/>
            <person name="Spatafora J.W."/>
            <person name="Henrissat B."/>
            <person name="Nagy L.G."/>
            <person name="Aury J.M."/>
            <person name="Wincker P."/>
            <person name="Grigoriev I.V."/>
            <person name="Bonfante P."/>
            <person name="Martin F.M."/>
        </authorList>
    </citation>
    <scope>NUCLEOTIDE SEQUENCE [LARGE SCALE GENOMIC DNA]</scope>
    <source>
        <strain evidence="2 3">RN42</strain>
    </source>
</reference>
<feature type="compositionally biased region" description="Low complexity" evidence="1">
    <location>
        <begin position="12"/>
        <end position="22"/>
    </location>
</feature>
<dbReference type="AlphaFoldDB" id="A0A3N4ID74"/>
<accession>A0A3N4ID74</accession>
<name>A0A3N4ID74_ASCIM</name>
<evidence type="ECO:0000256" key="1">
    <source>
        <dbReference type="SAM" id="MobiDB-lite"/>
    </source>
</evidence>
<feature type="compositionally biased region" description="Polar residues" evidence="1">
    <location>
        <begin position="74"/>
        <end position="84"/>
    </location>
</feature>
<feature type="region of interest" description="Disordered" evidence="1">
    <location>
        <begin position="1"/>
        <end position="120"/>
    </location>
</feature>
<feature type="compositionally biased region" description="Low complexity" evidence="1">
    <location>
        <begin position="85"/>
        <end position="97"/>
    </location>
</feature>